<name>A0A645AZW0_9ZZZZ</name>
<gene>
    <name evidence="2" type="ORF">SDC9_105530</name>
</gene>
<evidence type="ECO:0000313" key="2">
    <source>
        <dbReference type="EMBL" id="MPM58697.1"/>
    </source>
</evidence>
<organism evidence="2">
    <name type="scientific">bioreactor metagenome</name>
    <dbReference type="NCBI Taxonomy" id="1076179"/>
    <lineage>
        <taxon>unclassified sequences</taxon>
        <taxon>metagenomes</taxon>
        <taxon>ecological metagenomes</taxon>
    </lineage>
</organism>
<protein>
    <submittedName>
        <fullName evidence="2">Uncharacterized protein</fullName>
    </submittedName>
</protein>
<reference evidence="2" key="1">
    <citation type="submission" date="2019-08" db="EMBL/GenBank/DDBJ databases">
        <authorList>
            <person name="Kucharzyk K."/>
            <person name="Murdoch R.W."/>
            <person name="Higgins S."/>
            <person name="Loffler F."/>
        </authorList>
    </citation>
    <scope>NUCLEOTIDE SEQUENCE</scope>
</reference>
<dbReference type="EMBL" id="VSSQ01016907">
    <property type="protein sequence ID" value="MPM58697.1"/>
    <property type="molecule type" value="Genomic_DNA"/>
</dbReference>
<evidence type="ECO:0000256" key="1">
    <source>
        <dbReference type="SAM" id="MobiDB-lite"/>
    </source>
</evidence>
<sequence>MQNTSVVQDNRESGVNPERSRRCKSVAIFHAELISAVTVKMGRQNIVLMLKSEYLPFCTQL</sequence>
<accession>A0A645AZW0</accession>
<proteinExistence type="predicted"/>
<dbReference type="AlphaFoldDB" id="A0A645AZW0"/>
<feature type="region of interest" description="Disordered" evidence="1">
    <location>
        <begin position="1"/>
        <end position="20"/>
    </location>
</feature>
<comment type="caution">
    <text evidence="2">The sequence shown here is derived from an EMBL/GenBank/DDBJ whole genome shotgun (WGS) entry which is preliminary data.</text>
</comment>